<proteinExistence type="predicted"/>
<keyword evidence="3" id="KW-0378">Hydrolase</keyword>
<reference evidence="3 4" key="1">
    <citation type="submission" date="2018-08" db="EMBL/GenBank/DDBJ databases">
        <title>Genome analysis of the thermophilic bacterium of the candidate phylum Aminicenantes from deep subsurface aquifer revealed its physiology and ecological role.</title>
        <authorList>
            <person name="Kadnikov V.V."/>
            <person name="Mardanov A.V."/>
            <person name="Beletsky A.V."/>
            <person name="Karnachuk O.V."/>
            <person name="Ravin N.V."/>
        </authorList>
    </citation>
    <scope>NUCLEOTIDE SEQUENCE [LARGE SCALE GENOMIC DNA]</scope>
    <source>
        <strain evidence="3">BY38</strain>
    </source>
</reference>
<dbReference type="CDD" id="cd06240">
    <property type="entry name" value="M14-like"/>
    <property type="match status" value="1"/>
</dbReference>
<feature type="domain" description="Peptidase M14" evidence="2">
    <location>
        <begin position="54"/>
        <end position="184"/>
    </location>
</feature>
<name>A0A3E2BNB2_9BACT</name>
<protein>
    <submittedName>
        <fullName evidence="3">Secreted protein containing N-terminal Zinc-dependent carboxypeptidase related domain</fullName>
    </submittedName>
</protein>
<feature type="signal peptide" evidence="1">
    <location>
        <begin position="1"/>
        <end position="26"/>
    </location>
</feature>
<dbReference type="Gene3D" id="3.40.630.10">
    <property type="entry name" value="Zn peptidases"/>
    <property type="match status" value="1"/>
</dbReference>
<comment type="caution">
    <text evidence="3">The sequence shown here is derived from an EMBL/GenBank/DDBJ whole genome shotgun (WGS) entry which is preliminary data.</text>
</comment>
<organism evidence="3 4">
    <name type="scientific">Candidatus Saccharicenans subterraneus</name>
    <dbReference type="NCBI Taxonomy" id="2508984"/>
    <lineage>
        <taxon>Bacteria</taxon>
        <taxon>Candidatus Aminicenantota</taxon>
        <taxon>Candidatus Aminicenantia</taxon>
        <taxon>Candidatus Aminicenantales</taxon>
        <taxon>Candidatus Saccharicenantaceae</taxon>
        <taxon>Candidatus Saccharicenans</taxon>
    </lineage>
</organism>
<evidence type="ECO:0000256" key="1">
    <source>
        <dbReference type="SAM" id="SignalP"/>
    </source>
</evidence>
<keyword evidence="3" id="KW-0121">Carboxypeptidase</keyword>
<dbReference type="GO" id="GO:0004181">
    <property type="term" value="F:metallocarboxypeptidase activity"/>
    <property type="evidence" value="ECO:0007669"/>
    <property type="project" value="InterPro"/>
</dbReference>
<dbReference type="GO" id="GO:0006508">
    <property type="term" value="P:proteolysis"/>
    <property type="evidence" value="ECO:0007669"/>
    <property type="project" value="InterPro"/>
</dbReference>
<dbReference type="Pfam" id="PF00246">
    <property type="entry name" value="Peptidase_M14"/>
    <property type="match status" value="1"/>
</dbReference>
<keyword evidence="3" id="KW-0645">Protease</keyword>
<evidence type="ECO:0000313" key="3">
    <source>
        <dbReference type="EMBL" id="RFT16142.1"/>
    </source>
</evidence>
<dbReference type="SUPFAM" id="SSF52317">
    <property type="entry name" value="Class I glutamine amidotransferase-like"/>
    <property type="match status" value="1"/>
</dbReference>
<evidence type="ECO:0000313" key="4">
    <source>
        <dbReference type="Proteomes" id="UP000257323"/>
    </source>
</evidence>
<accession>A0A3E2BNB2</accession>
<evidence type="ECO:0000259" key="2">
    <source>
        <dbReference type="Pfam" id="PF00246"/>
    </source>
</evidence>
<dbReference type="AlphaFoldDB" id="A0A3E2BNB2"/>
<keyword evidence="1" id="KW-0732">Signal</keyword>
<gene>
    <name evidence="3" type="ORF">OP8BY_2148</name>
</gene>
<dbReference type="InterPro" id="IPR000834">
    <property type="entry name" value="Peptidase_M14"/>
</dbReference>
<dbReference type="InterPro" id="IPR029062">
    <property type="entry name" value="Class_I_gatase-like"/>
</dbReference>
<dbReference type="SUPFAM" id="SSF53187">
    <property type="entry name" value="Zn-dependent exopeptidases"/>
    <property type="match status" value="1"/>
</dbReference>
<feature type="chain" id="PRO_5017704446" evidence="1">
    <location>
        <begin position="27"/>
        <end position="868"/>
    </location>
</feature>
<sequence length="868" mass="97722">MFKYRLISIASFLSIILMVCSGPAQSQVIPAPEEIVGFKVGADYHLITYDQAIDYLKKVASVSDRIKLQEMGKTTLGLPMYYAVISSPGNLAELEKYRDIMKRISLARGLGPEEAARLSREGKAVVYIDGGLHASECAPAQHLVQLAYDLVSARDEKTLKILDEVICLLVFANPDGMNMLAEWYHRNVGTPFEVSPLPYLYHYYAGHDNNRDSYLANLKETQHITRLVNQEWYPVILYNHHQTAPFPARIWIPPNSEPTNPNVHPLIVRWQNLIGSAMGAAFDYEGKEGAISRIFFDTWYPGYVTQVVDSHNIISILTETALYRYATPRFYTVRDFPAEYQDLTMSAFYPSPWKGGWWRLRDAVDYCLTASKAVLEVAAKYRQELLFNKYKMASEVMARFQKEPPYAWIIPRAQGDPGNLALLMNRMILLGIEVYEAQEDFSCDGIAYPKGTLVIPMSQPFALFAKNMLEEQRYPDLRKYPDLWQGLVQSKKIEGSPLEAYDMMGWTLSYQFNLKVQAAGSPVTVKMNRLPEVTPPAGKVEGSGTAAFLIDHGQNASFTAMNRILKQKGKIAWAKKSFSYDGQNYPEGTIIASSVGRDFMEKLARELGLKIQACASRPTAEVAEVRAPRLGVYQSWVAVEDEGWTRFVLDEHEFSYKSLHDADIRAGNLAAQYDTIVIPDHYAPELLLNGYRKGDMPPDYVGGLTPRGVNNLKEFVRQGGTLVFLNTSCNLATGEFKPAVRNILEKAKRDEFNCSGSILLAEFDRSHPVAYGMDGLQPLVFAESCAFDVFPSFDQKNSPRIVAKYAGDNLLLSGWIYGEKLIQQKAAIVEVPQEKGRLILLGFPVQFRAQSRGTFKLLFNSIFYGTIR</sequence>
<dbReference type="GO" id="GO:0008270">
    <property type="term" value="F:zinc ion binding"/>
    <property type="evidence" value="ECO:0007669"/>
    <property type="project" value="InterPro"/>
</dbReference>
<dbReference type="EMBL" id="QUAH01000005">
    <property type="protein sequence ID" value="RFT16142.1"/>
    <property type="molecule type" value="Genomic_DNA"/>
</dbReference>
<dbReference type="Proteomes" id="UP000257323">
    <property type="component" value="Unassembled WGS sequence"/>
</dbReference>